<reference evidence="2" key="1">
    <citation type="submission" date="2013-09" db="EMBL/GenBank/DDBJ databases">
        <title>Corchorus olitorius genome sequencing.</title>
        <authorList>
            <person name="Alam M."/>
            <person name="Haque M.S."/>
            <person name="Islam M.S."/>
            <person name="Emdad E.M."/>
            <person name="Islam M.M."/>
            <person name="Ahmed B."/>
            <person name="Halim A."/>
            <person name="Hossen Q.M.M."/>
            <person name="Hossain M.Z."/>
            <person name="Ahmed R."/>
            <person name="Khan M.M."/>
            <person name="Islam R."/>
            <person name="Rashid M.M."/>
            <person name="Khan S.A."/>
            <person name="Rahman M.S."/>
            <person name="Alam M."/>
            <person name="Yahiya A.S."/>
            <person name="Khan M.S."/>
            <person name="Azam M.S."/>
            <person name="Haque T."/>
            <person name="Lashkar M.Z.H."/>
            <person name="Akhand A.I."/>
            <person name="Morshed G."/>
            <person name="Roy S."/>
            <person name="Uddin K.S."/>
            <person name="Rabeya T."/>
            <person name="Hossain A.S."/>
            <person name="Chowdhury A."/>
            <person name="Snigdha A.R."/>
            <person name="Mortoza M.S."/>
            <person name="Matin S.A."/>
            <person name="Hoque S.M.E."/>
            <person name="Islam M.K."/>
            <person name="Roy D.K."/>
            <person name="Haider R."/>
            <person name="Moosa M.M."/>
            <person name="Elias S.M."/>
            <person name="Hasan A.M."/>
            <person name="Jahan S."/>
            <person name="Shafiuddin M."/>
            <person name="Mahmood N."/>
            <person name="Shommy N.S."/>
        </authorList>
    </citation>
    <scope>NUCLEOTIDE SEQUENCE [LARGE SCALE GENOMIC DNA]</scope>
    <source>
        <strain evidence="2">cv. O-4</strain>
    </source>
</reference>
<sequence length="120" mass="13345">MKSLPIPPHWSNNFKKQINKSLRSLIYSMRIFQVCLRVVVFVNKDTTLISALLWNTSHKKSMLLECKEHIKGSLNLIGEPSNQVNNMGTKASDVLAVELLQKDARLAVSGELGRPCPGGT</sequence>
<dbReference type="Proteomes" id="UP000187203">
    <property type="component" value="Unassembled WGS sequence"/>
</dbReference>
<dbReference type="EMBL" id="AWUE01013238">
    <property type="protein sequence ID" value="OMP07432.1"/>
    <property type="molecule type" value="Genomic_DNA"/>
</dbReference>
<dbReference type="OrthoDB" id="10641401at2759"/>
<protein>
    <submittedName>
        <fullName evidence="1">Uncharacterized protein</fullName>
    </submittedName>
</protein>
<keyword evidence="2" id="KW-1185">Reference proteome</keyword>
<evidence type="ECO:0000313" key="1">
    <source>
        <dbReference type="EMBL" id="OMP07432.1"/>
    </source>
</evidence>
<name>A0A1R3KK18_9ROSI</name>
<accession>A0A1R3KK18</accession>
<proteinExistence type="predicted"/>
<comment type="caution">
    <text evidence="1">The sequence shown here is derived from an EMBL/GenBank/DDBJ whole genome shotgun (WGS) entry which is preliminary data.</text>
</comment>
<gene>
    <name evidence="1" type="ORF">COLO4_07350</name>
</gene>
<dbReference type="AlphaFoldDB" id="A0A1R3KK18"/>
<dbReference type="STRING" id="93759.A0A1R3KK18"/>
<organism evidence="1 2">
    <name type="scientific">Corchorus olitorius</name>
    <dbReference type="NCBI Taxonomy" id="93759"/>
    <lineage>
        <taxon>Eukaryota</taxon>
        <taxon>Viridiplantae</taxon>
        <taxon>Streptophyta</taxon>
        <taxon>Embryophyta</taxon>
        <taxon>Tracheophyta</taxon>
        <taxon>Spermatophyta</taxon>
        <taxon>Magnoliopsida</taxon>
        <taxon>eudicotyledons</taxon>
        <taxon>Gunneridae</taxon>
        <taxon>Pentapetalae</taxon>
        <taxon>rosids</taxon>
        <taxon>malvids</taxon>
        <taxon>Malvales</taxon>
        <taxon>Malvaceae</taxon>
        <taxon>Grewioideae</taxon>
        <taxon>Apeibeae</taxon>
        <taxon>Corchorus</taxon>
    </lineage>
</organism>
<evidence type="ECO:0000313" key="2">
    <source>
        <dbReference type="Proteomes" id="UP000187203"/>
    </source>
</evidence>